<comment type="subcellular location">
    <subcellularLocation>
        <location evidence="1">Cytoplasm</location>
    </subcellularLocation>
</comment>
<evidence type="ECO:0000313" key="5">
    <source>
        <dbReference type="EMBL" id="TFZ82683.1"/>
    </source>
</evidence>
<dbReference type="AlphaFoldDB" id="A0A4Z0F8J6"/>
<evidence type="ECO:0000256" key="1">
    <source>
        <dbReference type="ARBA" id="ARBA00004496"/>
    </source>
</evidence>
<dbReference type="OrthoDB" id="9794387at2"/>
<keyword evidence="2" id="KW-0963">Cytoplasm</keyword>
<accession>A0A4Z0F8J6</accession>
<keyword evidence="6" id="KW-1185">Reference proteome</keyword>
<dbReference type="InterPro" id="IPR002347">
    <property type="entry name" value="SDR_fam"/>
</dbReference>
<gene>
    <name evidence="5" type="ORF">E4680_06875</name>
</gene>
<evidence type="ECO:0000256" key="2">
    <source>
        <dbReference type="ARBA" id="ARBA00022490"/>
    </source>
</evidence>
<proteinExistence type="predicted"/>
<dbReference type="Gene3D" id="3.40.50.720">
    <property type="entry name" value="NAD(P)-binding Rossmann-like Domain"/>
    <property type="match status" value="1"/>
</dbReference>
<comment type="caution">
    <text evidence="5">The sequence shown here is derived from an EMBL/GenBank/DDBJ whole genome shotgun (WGS) entry which is preliminary data.</text>
</comment>
<keyword evidence="4" id="KW-0560">Oxidoreductase</keyword>
<dbReference type="PRINTS" id="PR00081">
    <property type="entry name" value="GDHRDH"/>
</dbReference>
<evidence type="ECO:0000256" key="3">
    <source>
        <dbReference type="ARBA" id="ARBA00022857"/>
    </source>
</evidence>
<dbReference type="InterPro" id="IPR036291">
    <property type="entry name" value="NAD(P)-bd_dom_sf"/>
</dbReference>
<dbReference type="Pfam" id="PF00106">
    <property type="entry name" value="adh_short"/>
    <property type="match status" value="1"/>
</dbReference>
<keyword evidence="3" id="KW-0521">NADP</keyword>
<dbReference type="PANTHER" id="PTHR44085">
    <property type="entry name" value="SEPIAPTERIN REDUCTASE"/>
    <property type="match status" value="1"/>
</dbReference>
<reference evidence="5 6" key="1">
    <citation type="journal article" date="2019" name="ISME J.">
        <title>Candidatus Macondimonas diazotrophica, a novel gammaproteobacterial genus dominating crude-oil-contaminated coastal sediments.</title>
        <authorList>
            <person name="Karthikeyan S."/>
            <person name="Konstantinidis K."/>
        </authorList>
    </citation>
    <scope>NUCLEOTIDE SEQUENCE [LARGE SCALE GENOMIC DNA]</scope>
    <source>
        <strain evidence="5 6">KTK01</strain>
    </source>
</reference>
<evidence type="ECO:0000313" key="6">
    <source>
        <dbReference type="Proteomes" id="UP000297890"/>
    </source>
</evidence>
<dbReference type="SUPFAM" id="SSF51735">
    <property type="entry name" value="NAD(P)-binding Rossmann-fold domains"/>
    <property type="match status" value="1"/>
</dbReference>
<dbReference type="InterPro" id="IPR020904">
    <property type="entry name" value="Sc_DH/Rdtase_CS"/>
</dbReference>
<name>A0A4Z0F8J6_9GAMM</name>
<dbReference type="InterPro" id="IPR051721">
    <property type="entry name" value="Biopterin_syn/organic_redct"/>
</dbReference>
<dbReference type="GO" id="GO:0004757">
    <property type="term" value="F:sepiapterin reductase (NADP+) activity"/>
    <property type="evidence" value="ECO:0007669"/>
    <property type="project" value="TreeGrafter"/>
</dbReference>
<dbReference type="PROSITE" id="PS00061">
    <property type="entry name" value="ADH_SHORT"/>
    <property type="match status" value="1"/>
</dbReference>
<dbReference type="PANTHER" id="PTHR44085:SF2">
    <property type="entry name" value="SEPIAPTERIN REDUCTASE"/>
    <property type="match status" value="1"/>
</dbReference>
<evidence type="ECO:0000256" key="4">
    <source>
        <dbReference type="ARBA" id="ARBA00023002"/>
    </source>
</evidence>
<sequence>METVIVTGGSSGIGRALCAALAQRGFAVLAVARRASALQSLVEAFPGVIQAVVADVATPEGRDAVAAALGPDQPLRFLVHNAGTLEPIGPLTDLSVNALRAHFAVNLEAPLFLSQRLLPRLSGGRILHVSSGAAHHAYAGWGPYCMSKAALHMLYQTWREELADRAIRVGSARPGVVDTAMQSLIRSTPAARFPRVDRFERLHRDGQLRRPEDVARFLAWLLLALEDTAFDAAEWDIGECEDRWRAFIQ</sequence>
<dbReference type="RefSeq" id="WP_135281670.1">
    <property type="nucleotide sequence ID" value="NZ_SRIO01000007.1"/>
</dbReference>
<dbReference type="Proteomes" id="UP000297890">
    <property type="component" value="Unassembled WGS sequence"/>
</dbReference>
<dbReference type="GO" id="GO:0006729">
    <property type="term" value="P:tetrahydrobiopterin biosynthetic process"/>
    <property type="evidence" value="ECO:0007669"/>
    <property type="project" value="TreeGrafter"/>
</dbReference>
<organism evidence="5 6">
    <name type="scientific">Candidatus Macondimonas diazotrophica</name>
    <dbReference type="NCBI Taxonomy" id="2305248"/>
    <lineage>
        <taxon>Bacteria</taxon>
        <taxon>Pseudomonadati</taxon>
        <taxon>Pseudomonadota</taxon>
        <taxon>Gammaproteobacteria</taxon>
        <taxon>Chromatiales</taxon>
        <taxon>Ectothiorhodospiraceae</taxon>
        <taxon>Candidatus Macondimonas</taxon>
    </lineage>
</organism>
<dbReference type="GO" id="GO:0005737">
    <property type="term" value="C:cytoplasm"/>
    <property type="evidence" value="ECO:0007669"/>
    <property type="project" value="UniProtKB-SubCell"/>
</dbReference>
<protein>
    <submittedName>
        <fullName evidence="5">SDR family NAD(P)-dependent oxidoreductase</fullName>
    </submittedName>
</protein>
<dbReference type="EMBL" id="SRIO01000007">
    <property type="protein sequence ID" value="TFZ82683.1"/>
    <property type="molecule type" value="Genomic_DNA"/>
</dbReference>